<sequence length="84" mass="9883">MVYTHAYICVCVKAYIIDRDYICIVLILSILLLIIDRKINNMAMFVLNVDIKTNITLGKMSWLRKIHFLDNINFENNAVFSDRK</sequence>
<dbReference type="AlphaFoldDB" id="A0ABD2CEH6"/>
<keyword evidence="3" id="KW-1185">Reference proteome</keyword>
<evidence type="ECO:0000313" key="3">
    <source>
        <dbReference type="Proteomes" id="UP001607303"/>
    </source>
</evidence>
<proteinExistence type="predicted"/>
<organism evidence="2 3">
    <name type="scientific">Vespula maculifrons</name>
    <name type="common">Eastern yellow jacket</name>
    <name type="synonym">Wasp</name>
    <dbReference type="NCBI Taxonomy" id="7453"/>
    <lineage>
        <taxon>Eukaryota</taxon>
        <taxon>Metazoa</taxon>
        <taxon>Ecdysozoa</taxon>
        <taxon>Arthropoda</taxon>
        <taxon>Hexapoda</taxon>
        <taxon>Insecta</taxon>
        <taxon>Pterygota</taxon>
        <taxon>Neoptera</taxon>
        <taxon>Endopterygota</taxon>
        <taxon>Hymenoptera</taxon>
        <taxon>Apocrita</taxon>
        <taxon>Aculeata</taxon>
        <taxon>Vespoidea</taxon>
        <taxon>Vespidae</taxon>
        <taxon>Vespinae</taxon>
        <taxon>Vespula</taxon>
    </lineage>
</organism>
<evidence type="ECO:0000256" key="1">
    <source>
        <dbReference type="SAM" id="Phobius"/>
    </source>
</evidence>
<dbReference type="Proteomes" id="UP001607303">
    <property type="component" value="Unassembled WGS sequence"/>
</dbReference>
<accession>A0ABD2CEH6</accession>
<keyword evidence="1" id="KW-0472">Membrane</keyword>
<name>A0ABD2CEH6_VESMC</name>
<dbReference type="EMBL" id="JAYRBN010000056">
    <property type="protein sequence ID" value="KAL2743465.1"/>
    <property type="molecule type" value="Genomic_DNA"/>
</dbReference>
<comment type="caution">
    <text evidence="2">The sequence shown here is derived from an EMBL/GenBank/DDBJ whole genome shotgun (WGS) entry which is preliminary data.</text>
</comment>
<keyword evidence="1" id="KW-1133">Transmembrane helix</keyword>
<feature type="transmembrane region" description="Helical" evidence="1">
    <location>
        <begin position="12"/>
        <end position="35"/>
    </location>
</feature>
<evidence type="ECO:0000313" key="2">
    <source>
        <dbReference type="EMBL" id="KAL2743465.1"/>
    </source>
</evidence>
<gene>
    <name evidence="2" type="ORF">V1477_008954</name>
</gene>
<protein>
    <submittedName>
        <fullName evidence="2">Uncharacterized protein</fullName>
    </submittedName>
</protein>
<reference evidence="2 3" key="1">
    <citation type="journal article" date="2024" name="Ann. Entomol. Soc. Am.">
        <title>Genomic analyses of the southern and eastern yellowjacket wasps (Hymenoptera: Vespidae) reveal evolutionary signatures of social life.</title>
        <authorList>
            <person name="Catto M.A."/>
            <person name="Caine P.B."/>
            <person name="Orr S.E."/>
            <person name="Hunt B.G."/>
            <person name="Goodisman M.A.D."/>
        </authorList>
    </citation>
    <scope>NUCLEOTIDE SEQUENCE [LARGE SCALE GENOMIC DNA]</scope>
    <source>
        <strain evidence="2">232</strain>
        <tissue evidence="2">Head and thorax</tissue>
    </source>
</reference>
<keyword evidence="1" id="KW-0812">Transmembrane</keyword>